<feature type="signal peptide" evidence="3">
    <location>
        <begin position="1"/>
        <end position="23"/>
    </location>
</feature>
<evidence type="ECO:0000256" key="1">
    <source>
        <dbReference type="SAM" id="MobiDB-lite"/>
    </source>
</evidence>
<keyword evidence="2" id="KW-0812">Transmembrane</keyword>
<name>A0ABD3M543_9STRA</name>
<dbReference type="EMBL" id="JALLBG020000213">
    <property type="protein sequence ID" value="KAL3759145.1"/>
    <property type="molecule type" value="Genomic_DNA"/>
</dbReference>
<accession>A0ABD3M543</accession>
<gene>
    <name evidence="4" type="ORF">ACHAWU_008597</name>
</gene>
<feature type="region of interest" description="Disordered" evidence="1">
    <location>
        <begin position="124"/>
        <end position="145"/>
    </location>
</feature>
<keyword evidence="2" id="KW-1133">Transmembrane helix</keyword>
<feature type="chain" id="PRO_5044780765" evidence="3">
    <location>
        <begin position="24"/>
        <end position="204"/>
    </location>
</feature>
<sequence length="204" mass="22341">MVSSFSHLCLVAILCGAVYHADAQLSTIPRRYRHAPSSIHQTSDKGASSAGVVLGRPIRKESENIVMRKTRQLVESEELSMSMALETNTFDLSLSVPSLDESEFGSMSLLLEEAELSLSLSLPMFEDSPTEPNRAEPESETASLETSNAASTLILSSFITGLSALVIGATAMFLKMKRLHAREVEQDEPRIVHDMRVENFEVAV</sequence>
<keyword evidence="5" id="KW-1185">Reference proteome</keyword>
<keyword evidence="3" id="KW-0732">Signal</keyword>
<comment type="caution">
    <text evidence="4">The sequence shown here is derived from an EMBL/GenBank/DDBJ whole genome shotgun (WGS) entry which is preliminary data.</text>
</comment>
<evidence type="ECO:0000256" key="3">
    <source>
        <dbReference type="SAM" id="SignalP"/>
    </source>
</evidence>
<evidence type="ECO:0000256" key="2">
    <source>
        <dbReference type="SAM" id="Phobius"/>
    </source>
</evidence>
<evidence type="ECO:0000313" key="4">
    <source>
        <dbReference type="EMBL" id="KAL3759145.1"/>
    </source>
</evidence>
<protein>
    <submittedName>
        <fullName evidence="4">Uncharacterized protein</fullName>
    </submittedName>
</protein>
<dbReference type="AlphaFoldDB" id="A0ABD3M543"/>
<feature type="transmembrane region" description="Helical" evidence="2">
    <location>
        <begin position="153"/>
        <end position="174"/>
    </location>
</feature>
<evidence type="ECO:0000313" key="5">
    <source>
        <dbReference type="Proteomes" id="UP001530293"/>
    </source>
</evidence>
<dbReference type="Proteomes" id="UP001530293">
    <property type="component" value="Unassembled WGS sequence"/>
</dbReference>
<keyword evidence="2" id="KW-0472">Membrane</keyword>
<reference evidence="4 5" key="1">
    <citation type="submission" date="2024-10" db="EMBL/GenBank/DDBJ databases">
        <title>Updated reference genomes for cyclostephanoid diatoms.</title>
        <authorList>
            <person name="Roberts W.R."/>
            <person name="Alverson A.J."/>
        </authorList>
    </citation>
    <scope>NUCLEOTIDE SEQUENCE [LARGE SCALE GENOMIC DNA]</scope>
    <source>
        <strain evidence="4 5">AJA232-27</strain>
    </source>
</reference>
<proteinExistence type="predicted"/>
<organism evidence="4 5">
    <name type="scientific">Discostella pseudostelligera</name>
    <dbReference type="NCBI Taxonomy" id="259834"/>
    <lineage>
        <taxon>Eukaryota</taxon>
        <taxon>Sar</taxon>
        <taxon>Stramenopiles</taxon>
        <taxon>Ochrophyta</taxon>
        <taxon>Bacillariophyta</taxon>
        <taxon>Coscinodiscophyceae</taxon>
        <taxon>Thalassiosirophycidae</taxon>
        <taxon>Stephanodiscales</taxon>
        <taxon>Stephanodiscaceae</taxon>
        <taxon>Discostella</taxon>
    </lineage>
</organism>